<sequence length="132" mass="14461">MITEAEVRARLNTVIDPCSRAAGTPGGLDDLGLIRRVEVSGEPGALLVRVVIGVTEYGCVMGAPFAGEAYRLLADLDGVAEVRVELDEKFDWVPDDMSPAYRERLEQAHTEGRRRLNPVALGLPLLTMERRT</sequence>
<organism evidence="2 3">
    <name type="scientific">Thermocatellispora tengchongensis</name>
    <dbReference type="NCBI Taxonomy" id="1073253"/>
    <lineage>
        <taxon>Bacteria</taxon>
        <taxon>Bacillati</taxon>
        <taxon>Actinomycetota</taxon>
        <taxon>Actinomycetes</taxon>
        <taxon>Streptosporangiales</taxon>
        <taxon>Streptosporangiaceae</taxon>
        <taxon>Thermocatellispora</taxon>
    </lineage>
</organism>
<dbReference type="RefSeq" id="WP_185056647.1">
    <property type="nucleotide sequence ID" value="NZ_BAABIX010000041.1"/>
</dbReference>
<reference evidence="2 3" key="1">
    <citation type="submission" date="2020-08" db="EMBL/GenBank/DDBJ databases">
        <title>Genomic Encyclopedia of Type Strains, Phase IV (KMG-IV): sequencing the most valuable type-strain genomes for metagenomic binning, comparative biology and taxonomic classification.</title>
        <authorList>
            <person name="Goeker M."/>
        </authorList>
    </citation>
    <scope>NUCLEOTIDE SEQUENCE [LARGE SCALE GENOMIC DNA]</scope>
    <source>
        <strain evidence="2 3">DSM 45615</strain>
    </source>
</reference>
<gene>
    <name evidence="2" type="ORF">HNP84_009596</name>
</gene>
<evidence type="ECO:0000259" key="1">
    <source>
        <dbReference type="Pfam" id="PF01883"/>
    </source>
</evidence>
<proteinExistence type="predicted"/>
<protein>
    <submittedName>
        <fullName evidence="2">Metal-sulfur cluster biosynthetic enzyme</fullName>
    </submittedName>
</protein>
<dbReference type="PANTHER" id="PTHR42831">
    <property type="entry name" value="FE-S PROTEIN MATURATION AUXILIARY FACTOR YITW"/>
    <property type="match status" value="1"/>
</dbReference>
<dbReference type="SUPFAM" id="SSF117916">
    <property type="entry name" value="Fe-S cluster assembly (FSCA) domain-like"/>
    <property type="match status" value="1"/>
</dbReference>
<evidence type="ECO:0000313" key="2">
    <source>
        <dbReference type="EMBL" id="MBB5139832.1"/>
    </source>
</evidence>
<dbReference type="Pfam" id="PF01883">
    <property type="entry name" value="FeS_assembly_P"/>
    <property type="match status" value="1"/>
</dbReference>
<dbReference type="Gene3D" id="3.30.300.130">
    <property type="entry name" value="Fe-S cluster assembly (FSCA)"/>
    <property type="match status" value="1"/>
</dbReference>
<dbReference type="InterPro" id="IPR034904">
    <property type="entry name" value="FSCA_dom_sf"/>
</dbReference>
<dbReference type="InterPro" id="IPR052339">
    <property type="entry name" value="Fe-S_Maturation_MIP18"/>
</dbReference>
<evidence type="ECO:0000313" key="3">
    <source>
        <dbReference type="Proteomes" id="UP000578449"/>
    </source>
</evidence>
<keyword evidence="3" id="KW-1185">Reference proteome</keyword>
<dbReference type="InterPro" id="IPR002744">
    <property type="entry name" value="MIP18-like"/>
</dbReference>
<name>A0A840PL66_9ACTN</name>
<dbReference type="PANTHER" id="PTHR42831:SF1">
    <property type="entry name" value="FE-S PROTEIN MATURATION AUXILIARY FACTOR YITW"/>
    <property type="match status" value="1"/>
</dbReference>
<dbReference type="AlphaFoldDB" id="A0A840PL66"/>
<dbReference type="Proteomes" id="UP000578449">
    <property type="component" value="Unassembled WGS sequence"/>
</dbReference>
<dbReference type="EMBL" id="JACHGN010000033">
    <property type="protein sequence ID" value="MBB5139832.1"/>
    <property type="molecule type" value="Genomic_DNA"/>
</dbReference>
<accession>A0A840PL66</accession>
<comment type="caution">
    <text evidence="2">The sequence shown here is derived from an EMBL/GenBank/DDBJ whole genome shotgun (WGS) entry which is preliminary data.</text>
</comment>
<feature type="domain" description="MIP18 family-like" evidence="1">
    <location>
        <begin position="4"/>
        <end position="84"/>
    </location>
</feature>